<dbReference type="STRING" id="3880.A0A072TM15"/>
<feature type="region of interest" description="Disordered" evidence="1">
    <location>
        <begin position="1"/>
        <end position="25"/>
    </location>
</feature>
<reference evidence="2 4" key="1">
    <citation type="journal article" date="2011" name="Nature">
        <title>The Medicago genome provides insight into the evolution of rhizobial symbioses.</title>
        <authorList>
            <person name="Young N.D."/>
            <person name="Debelle F."/>
            <person name="Oldroyd G.E."/>
            <person name="Geurts R."/>
            <person name="Cannon S.B."/>
            <person name="Udvardi M.K."/>
            <person name="Benedito V.A."/>
            <person name="Mayer K.F."/>
            <person name="Gouzy J."/>
            <person name="Schoof H."/>
            <person name="Van de Peer Y."/>
            <person name="Proost S."/>
            <person name="Cook D.R."/>
            <person name="Meyers B.C."/>
            <person name="Spannagl M."/>
            <person name="Cheung F."/>
            <person name="De Mita S."/>
            <person name="Krishnakumar V."/>
            <person name="Gundlach H."/>
            <person name="Zhou S."/>
            <person name="Mudge J."/>
            <person name="Bharti A.K."/>
            <person name="Murray J.D."/>
            <person name="Naoumkina M.A."/>
            <person name="Rosen B."/>
            <person name="Silverstein K.A."/>
            <person name="Tang H."/>
            <person name="Rombauts S."/>
            <person name="Zhao P.X."/>
            <person name="Zhou P."/>
            <person name="Barbe V."/>
            <person name="Bardou P."/>
            <person name="Bechner M."/>
            <person name="Bellec A."/>
            <person name="Berger A."/>
            <person name="Berges H."/>
            <person name="Bidwell S."/>
            <person name="Bisseling T."/>
            <person name="Choisne N."/>
            <person name="Couloux A."/>
            <person name="Denny R."/>
            <person name="Deshpande S."/>
            <person name="Dai X."/>
            <person name="Doyle J.J."/>
            <person name="Dudez A.M."/>
            <person name="Farmer A.D."/>
            <person name="Fouteau S."/>
            <person name="Franken C."/>
            <person name="Gibelin C."/>
            <person name="Gish J."/>
            <person name="Goldstein S."/>
            <person name="Gonzalez A.J."/>
            <person name="Green P.J."/>
            <person name="Hallab A."/>
            <person name="Hartog M."/>
            <person name="Hua A."/>
            <person name="Humphray S.J."/>
            <person name="Jeong D.H."/>
            <person name="Jing Y."/>
            <person name="Jocker A."/>
            <person name="Kenton S.M."/>
            <person name="Kim D.J."/>
            <person name="Klee K."/>
            <person name="Lai H."/>
            <person name="Lang C."/>
            <person name="Lin S."/>
            <person name="Macmil S.L."/>
            <person name="Magdelenat G."/>
            <person name="Matthews L."/>
            <person name="McCorrison J."/>
            <person name="Monaghan E.L."/>
            <person name="Mun J.H."/>
            <person name="Najar F.Z."/>
            <person name="Nicholson C."/>
            <person name="Noirot C."/>
            <person name="O'Bleness M."/>
            <person name="Paule C.R."/>
            <person name="Poulain J."/>
            <person name="Prion F."/>
            <person name="Qin B."/>
            <person name="Qu C."/>
            <person name="Retzel E.F."/>
            <person name="Riddle C."/>
            <person name="Sallet E."/>
            <person name="Samain S."/>
            <person name="Samson N."/>
            <person name="Sanders I."/>
            <person name="Saurat O."/>
            <person name="Scarpelli C."/>
            <person name="Schiex T."/>
            <person name="Segurens B."/>
            <person name="Severin A.J."/>
            <person name="Sherrier D.J."/>
            <person name="Shi R."/>
            <person name="Sims S."/>
            <person name="Singer S.R."/>
            <person name="Sinharoy S."/>
            <person name="Sterck L."/>
            <person name="Viollet A."/>
            <person name="Wang B.B."/>
            <person name="Wang K."/>
            <person name="Wang M."/>
            <person name="Wang X."/>
            <person name="Warfsmann J."/>
            <person name="Weissenbach J."/>
            <person name="White D.D."/>
            <person name="White J.D."/>
            <person name="Wiley G.B."/>
            <person name="Wincker P."/>
            <person name="Xing Y."/>
            <person name="Yang L."/>
            <person name="Yao Z."/>
            <person name="Ying F."/>
            <person name="Zhai J."/>
            <person name="Zhou L."/>
            <person name="Zuber A."/>
            <person name="Denarie J."/>
            <person name="Dixon R.A."/>
            <person name="May G.D."/>
            <person name="Schwartz D.C."/>
            <person name="Rogers J."/>
            <person name="Quetier F."/>
            <person name="Town C.D."/>
            <person name="Roe B.A."/>
        </authorList>
    </citation>
    <scope>NUCLEOTIDE SEQUENCE [LARGE SCALE GENOMIC DNA]</scope>
    <source>
        <strain evidence="2">A17</strain>
        <strain evidence="3 4">cv. Jemalong A17</strain>
    </source>
</reference>
<sequence length="82" mass="8856">MMKNNAKKLAEQDESVLRSSGPGCAATGSISKEDVAFVCVKALEFVPQTGLIFEVANGENKIPDWKECLATLMEKSSQPPLQ</sequence>
<dbReference type="EnsemblPlants" id="KEH18442">
    <property type="protein sequence ID" value="KEH18442"/>
    <property type="gene ID" value="MTR_8g019490"/>
</dbReference>
<accession>A0A072TM15</accession>
<reference evidence="3" key="3">
    <citation type="submission" date="2015-04" db="UniProtKB">
        <authorList>
            <consortium name="EnsemblPlants"/>
        </authorList>
    </citation>
    <scope>IDENTIFICATION</scope>
    <source>
        <strain evidence="3">cv. Jemalong A17</strain>
    </source>
</reference>
<gene>
    <name evidence="2" type="ordered locus">MTR_8g019490</name>
</gene>
<dbReference type="Proteomes" id="UP000002051">
    <property type="component" value="Chromosome 8"/>
</dbReference>
<dbReference type="PANTHER" id="PTHR47869:SF2">
    <property type="entry name" value="OS03G0410700 PROTEIN"/>
    <property type="match status" value="1"/>
</dbReference>
<evidence type="ECO:0000313" key="4">
    <source>
        <dbReference type="Proteomes" id="UP000002051"/>
    </source>
</evidence>
<dbReference type="HOGENOM" id="CLU_2561843_0_0_1"/>
<dbReference type="AlphaFoldDB" id="A0A072TM15"/>
<reference evidence="2 4" key="2">
    <citation type="journal article" date="2014" name="BMC Genomics">
        <title>An improved genome release (version Mt4.0) for the model legume Medicago truncatula.</title>
        <authorList>
            <person name="Tang H."/>
            <person name="Krishnakumar V."/>
            <person name="Bidwell S."/>
            <person name="Rosen B."/>
            <person name="Chan A."/>
            <person name="Zhou S."/>
            <person name="Gentzbittel L."/>
            <person name="Childs K.L."/>
            <person name="Yandell M."/>
            <person name="Gundlach H."/>
            <person name="Mayer K.F."/>
            <person name="Schwartz D.C."/>
            <person name="Town C.D."/>
        </authorList>
    </citation>
    <scope>GENOME REANNOTATION</scope>
    <source>
        <strain evidence="2">A17</strain>
        <strain evidence="3 4">cv. Jemalong A17</strain>
    </source>
</reference>
<name>A0A072TM15_MEDTR</name>
<proteinExistence type="predicted"/>
<evidence type="ECO:0000313" key="2">
    <source>
        <dbReference type="EMBL" id="KEH18442.1"/>
    </source>
</evidence>
<evidence type="ECO:0000313" key="3">
    <source>
        <dbReference type="EnsemblPlants" id="KEH18442"/>
    </source>
</evidence>
<dbReference type="PANTHER" id="PTHR47869">
    <property type="entry name" value="OS03G0410700 PROTEIN"/>
    <property type="match status" value="1"/>
</dbReference>
<evidence type="ECO:0000256" key="1">
    <source>
        <dbReference type="SAM" id="MobiDB-lite"/>
    </source>
</evidence>
<keyword evidence="4" id="KW-1185">Reference proteome</keyword>
<protein>
    <submittedName>
        <fullName evidence="2">NAD(P)-binding rossmann-fold protein, putative</fullName>
    </submittedName>
</protein>
<organism evidence="2 4">
    <name type="scientific">Medicago truncatula</name>
    <name type="common">Barrel medic</name>
    <name type="synonym">Medicago tribuloides</name>
    <dbReference type="NCBI Taxonomy" id="3880"/>
    <lineage>
        <taxon>Eukaryota</taxon>
        <taxon>Viridiplantae</taxon>
        <taxon>Streptophyta</taxon>
        <taxon>Embryophyta</taxon>
        <taxon>Tracheophyta</taxon>
        <taxon>Spermatophyta</taxon>
        <taxon>Magnoliopsida</taxon>
        <taxon>eudicotyledons</taxon>
        <taxon>Gunneridae</taxon>
        <taxon>Pentapetalae</taxon>
        <taxon>rosids</taxon>
        <taxon>fabids</taxon>
        <taxon>Fabales</taxon>
        <taxon>Fabaceae</taxon>
        <taxon>Papilionoideae</taxon>
        <taxon>50 kb inversion clade</taxon>
        <taxon>NPAAA clade</taxon>
        <taxon>Hologalegina</taxon>
        <taxon>IRL clade</taxon>
        <taxon>Trifolieae</taxon>
        <taxon>Medicago</taxon>
    </lineage>
</organism>
<dbReference type="EMBL" id="CM001224">
    <property type="protein sequence ID" value="KEH18442.1"/>
    <property type="molecule type" value="Genomic_DNA"/>
</dbReference>